<evidence type="ECO:0000313" key="2">
    <source>
        <dbReference type="EMBL" id="HDQ99512.1"/>
    </source>
</evidence>
<keyword evidence="1" id="KW-0472">Membrane</keyword>
<dbReference type="AlphaFoldDB" id="A0A7V0T5F1"/>
<feature type="transmembrane region" description="Helical" evidence="1">
    <location>
        <begin position="39"/>
        <end position="60"/>
    </location>
</feature>
<name>A0A7V0T5F1_UNCW3</name>
<feature type="transmembrane region" description="Helical" evidence="1">
    <location>
        <begin position="151"/>
        <end position="171"/>
    </location>
</feature>
<reference evidence="2" key="1">
    <citation type="journal article" date="2020" name="mSystems">
        <title>Genome- and Community-Level Interaction Insights into Carbon Utilization and Element Cycling Functions of Hydrothermarchaeota in Hydrothermal Sediment.</title>
        <authorList>
            <person name="Zhou Z."/>
            <person name="Liu Y."/>
            <person name="Xu W."/>
            <person name="Pan J."/>
            <person name="Luo Z.H."/>
            <person name="Li M."/>
        </authorList>
    </citation>
    <scope>NUCLEOTIDE SEQUENCE [LARGE SCALE GENOMIC DNA]</scope>
    <source>
        <strain evidence="2">SpSt-1182</strain>
    </source>
</reference>
<feature type="transmembrane region" description="Helical" evidence="1">
    <location>
        <begin position="191"/>
        <end position="210"/>
    </location>
</feature>
<feature type="transmembrane region" description="Helical" evidence="1">
    <location>
        <begin position="112"/>
        <end position="139"/>
    </location>
</feature>
<protein>
    <submittedName>
        <fullName evidence="2">DUF3623 family protein</fullName>
    </submittedName>
</protein>
<evidence type="ECO:0000256" key="1">
    <source>
        <dbReference type="SAM" id="Phobius"/>
    </source>
</evidence>
<dbReference type="EMBL" id="DSBX01000166">
    <property type="protein sequence ID" value="HDQ99512.1"/>
    <property type="molecule type" value="Genomic_DNA"/>
</dbReference>
<dbReference type="InterPro" id="IPR017496">
    <property type="entry name" value="Photo_alph_chp2"/>
</dbReference>
<proteinExistence type="predicted"/>
<dbReference type="Proteomes" id="UP000885672">
    <property type="component" value="Unassembled WGS sequence"/>
</dbReference>
<feature type="transmembrane region" description="Helical" evidence="1">
    <location>
        <begin position="72"/>
        <end position="92"/>
    </location>
</feature>
<keyword evidence="1" id="KW-0812">Transmembrane</keyword>
<keyword evidence="1" id="KW-1133">Transmembrane helix</keyword>
<accession>A0A7V0T5F1</accession>
<sequence length="222" mass="24153">MKKRIPLLIVLVLGIFGATAFVVPHPVVRNVDEVMRNDIIRIITAFSIVLGIGSIIRHHVIKIQRKAEHWPFSWVTLISLAVSAIIGLFGGLDPGTRAWLPTSIGGFSFHMQSIYVNMIIPLGATMFSLLAFFMASAAYRAFRARNLEATLLLLAAFVMMLGAVPLGRMLIPRLPDFAEWILTVPNTAAKRGITFGVGLGMFATSLKILLGIERGWLGGGGS</sequence>
<organism evidence="2">
    <name type="scientific">candidate division WOR-3 bacterium</name>
    <dbReference type="NCBI Taxonomy" id="2052148"/>
    <lineage>
        <taxon>Bacteria</taxon>
        <taxon>Bacteria division WOR-3</taxon>
    </lineage>
</organism>
<dbReference type="Pfam" id="PF12291">
    <property type="entry name" value="DUF3623"/>
    <property type="match status" value="1"/>
</dbReference>
<comment type="caution">
    <text evidence="2">The sequence shown here is derived from an EMBL/GenBank/DDBJ whole genome shotgun (WGS) entry which is preliminary data.</text>
</comment>
<gene>
    <name evidence="2" type="ORF">ENN51_04415</name>
</gene>